<dbReference type="Proteomes" id="UP000660680">
    <property type="component" value="Unassembled WGS sequence"/>
</dbReference>
<dbReference type="AlphaFoldDB" id="A0A918GTP5"/>
<dbReference type="GO" id="GO:0043041">
    <property type="term" value="P:amino acid activation for nonribosomal peptide biosynthetic process"/>
    <property type="evidence" value="ECO:0007669"/>
    <property type="project" value="TreeGrafter"/>
</dbReference>
<dbReference type="SUPFAM" id="SSF47336">
    <property type="entry name" value="ACP-like"/>
    <property type="match status" value="1"/>
</dbReference>
<reference evidence="3" key="1">
    <citation type="journal article" date="2014" name="Int. J. Syst. Evol. Microbiol.">
        <title>Complete genome sequence of Corynebacterium casei LMG S-19264T (=DSM 44701T), isolated from a smear-ripened cheese.</title>
        <authorList>
            <consortium name="US DOE Joint Genome Institute (JGI-PGF)"/>
            <person name="Walter F."/>
            <person name="Albersmeier A."/>
            <person name="Kalinowski J."/>
            <person name="Ruckert C."/>
        </authorList>
    </citation>
    <scope>NUCLEOTIDE SEQUENCE</scope>
    <source>
        <strain evidence="3">JCM 3276</strain>
    </source>
</reference>
<accession>A0A918GTP5</accession>
<reference evidence="3" key="2">
    <citation type="submission" date="2020-09" db="EMBL/GenBank/DDBJ databases">
        <authorList>
            <person name="Sun Q."/>
            <person name="Ohkuma M."/>
        </authorList>
    </citation>
    <scope>NUCLEOTIDE SEQUENCE</scope>
    <source>
        <strain evidence="3">JCM 3276</strain>
    </source>
</reference>
<dbReference type="PROSITE" id="PS00455">
    <property type="entry name" value="AMP_BINDING"/>
    <property type="match status" value="1"/>
</dbReference>
<dbReference type="Gene3D" id="3.30.559.30">
    <property type="entry name" value="Nonribosomal peptide synthetase, condensation domain"/>
    <property type="match status" value="1"/>
</dbReference>
<dbReference type="CDD" id="cd05930">
    <property type="entry name" value="A_NRPS"/>
    <property type="match status" value="1"/>
</dbReference>
<dbReference type="InterPro" id="IPR000873">
    <property type="entry name" value="AMP-dep_synth/lig_dom"/>
</dbReference>
<proteinExistence type="predicted"/>
<evidence type="ECO:0000313" key="3">
    <source>
        <dbReference type="EMBL" id="GGS57929.1"/>
    </source>
</evidence>
<dbReference type="InterPro" id="IPR020845">
    <property type="entry name" value="AMP-binding_CS"/>
</dbReference>
<dbReference type="SUPFAM" id="SSF56801">
    <property type="entry name" value="Acetyl-CoA synthetase-like"/>
    <property type="match status" value="1"/>
</dbReference>
<dbReference type="GO" id="GO:0003824">
    <property type="term" value="F:catalytic activity"/>
    <property type="evidence" value="ECO:0007669"/>
    <property type="project" value="InterPro"/>
</dbReference>
<dbReference type="Pfam" id="PF13193">
    <property type="entry name" value="AMP-binding_C"/>
    <property type="match status" value="1"/>
</dbReference>
<dbReference type="GO" id="GO:0005737">
    <property type="term" value="C:cytoplasm"/>
    <property type="evidence" value="ECO:0007669"/>
    <property type="project" value="TreeGrafter"/>
</dbReference>
<comment type="caution">
    <text evidence="3">The sequence shown here is derived from an EMBL/GenBank/DDBJ whole genome shotgun (WGS) entry which is preliminary data.</text>
</comment>
<comment type="cofactor">
    <cofactor evidence="1">
        <name>pantetheine 4'-phosphate</name>
        <dbReference type="ChEBI" id="CHEBI:47942"/>
    </cofactor>
</comment>
<name>A0A918GTP5_9PSEU</name>
<dbReference type="InterPro" id="IPR009081">
    <property type="entry name" value="PP-bd_ACP"/>
</dbReference>
<dbReference type="Gene3D" id="3.30.300.30">
    <property type="match status" value="1"/>
</dbReference>
<dbReference type="EMBL" id="BMRB01000009">
    <property type="protein sequence ID" value="GGS57929.1"/>
    <property type="molecule type" value="Genomic_DNA"/>
</dbReference>
<dbReference type="Pfam" id="PF00501">
    <property type="entry name" value="AMP-binding"/>
    <property type="match status" value="1"/>
</dbReference>
<dbReference type="InterPro" id="IPR029058">
    <property type="entry name" value="AB_hydrolase_fold"/>
</dbReference>
<dbReference type="InterPro" id="IPR025110">
    <property type="entry name" value="AMP-bd_C"/>
</dbReference>
<dbReference type="InterPro" id="IPR036736">
    <property type="entry name" value="ACP-like_sf"/>
</dbReference>
<feature type="domain" description="Carrier" evidence="2">
    <location>
        <begin position="927"/>
        <end position="1001"/>
    </location>
</feature>
<dbReference type="Gene3D" id="3.30.559.10">
    <property type="entry name" value="Chloramphenicol acetyltransferase-like domain"/>
    <property type="match status" value="2"/>
</dbReference>
<evidence type="ECO:0000259" key="2">
    <source>
        <dbReference type="PROSITE" id="PS50075"/>
    </source>
</evidence>
<evidence type="ECO:0000313" key="4">
    <source>
        <dbReference type="Proteomes" id="UP000660680"/>
    </source>
</evidence>
<dbReference type="Gene3D" id="3.40.50.1820">
    <property type="entry name" value="alpha/beta hydrolase"/>
    <property type="match status" value="1"/>
</dbReference>
<dbReference type="Gene3D" id="3.40.50.12780">
    <property type="entry name" value="N-terminal domain of ligase-like"/>
    <property type="match status" value="1"/>
</dbReference>
<evidence type="ECO:0000256" key="1">
    <source>
        <dbReference type="ARBA" id="ARBA00001957"/>
    </source>
</evidence>
<dbReference type="GO" id="GO:0031177">
    <property type="term" value="F:phosphopantetheine binding"/>
    <property type="evidence" value="ECO:0007669"/>
    <property type="project" value="TreeGrafter"/>
</dbReference>
<dbReference type="GO" id="GO:0044550">
    <property type="term" value="P:secondary metabolite biosynthetic process"/>
    <property type="evidence" value="ECO:0007669"/>
    <property type="project" value="TreeGrafter"/>
</dbReference>
<dbReference type="GO" id="GO:0008610">
    <property type="term" value="P:lipid biosynthetic process"/>
    <property type="evidence" value="ECO:0007669"/>
    <property type="project" value="UniProtKB-ARBA"/>
</dbReference>
<protein>
    <recommendedName>
        <fullName evidence="2">Carrier domain-containing protein</fullName>
    </recommendedName>
</protein>
<dbReference type="PROSITE" id="PS50075">
    <property type="entry name" value="CARRIER"/>
    <property type="match status" value="1"/>
</dbReference>
<dbReference type="PANTHER" id="PTHR45527">
    <property type="entry name" value="NONRIBOSOMAL PEPTIDE SYNTHETASE"/>
    <property type="match status" value="1"/>
</dbReference>
<dbReference type="InterPro" id="IPR001242">
    <property type="entry name" value="Condensation_dom"/>
</dbReference>
<gene>
    <name evidence="3" type="ORF">GCM10010171_61190</name>
</gene>
<keyword evidence="4" id="KW-1185">Reference proteome</keyword>
<dbReference type="InterPro" id="IPR042099">
    <property type="entry name" value="ANL_N_sf"/>
</dbReference>
<dbReference type="RefSeq" id="WP_189214084.1">
    <property type="nucleotide sequence ID" value="NZ_BMRB01000009.1"/>
</dbReference>
<dbReference type="InterPro" id="IPR023213">
    <property type="entry name" value="CAT-like_dom_sf"/>
</dbReference>
<dbReference type="InterPro" id="IPR045851">
    <property type="entry name" value="AMP-bd_C_sf"/>
</dbReference>
<dbReference type="PANTHER" id="PTHR45527:SF1">
    <property type="entry name" value="FATTY ACID SYNTHASE"/>
    <property type="match status" value="1"/>
</dbReference>
<organism evidence="3 4">
    <name type="scientific">Actinokineospora fastidiosa</name>
    <dbReference type="NCBI Taxonomy" id="1816"/>
    <lineage>
        <taxon>Bacteria</taxon>
        <taxon>Bacillati</taxon>
        <taxon>Actinomycetota</taxon>
        <taxon>Actinomycetes</taxon>
        <taxon>Pseudonocardiales</taxon>
        <taxon>Pseudonocardiaceae</taxon>
        <taxon>Actinokineospora</taxon>
    </lineage>
</organism>
<dbReference type="SUPFAM" id="SSF52777">
    <property type="entry name" value="CoA-dependent acyltransferases"/>
    <property type="match status" value="2"/>
</dbReference>
<sequence length="1008" mass="105514">MTEAAVPSGVREVPATAAQHGAWFLAALAPEAGSGRARAYRVRGDLDVDALRAAWLAVVGRHDALRTTIGTRAGRPVQRVAAAAEDATLARLRVEPVGPGEHVVRIELHELVCDDESAGIVLAELSSAYAAAVAGGPGLGGTPPQYGDHAPRSDEGALDWWRAALTPPPPALDLPVDRERPPAPSSEAGVLRFAWDVAVDALSDVEPVDVVLAAFQALLHRYTGEERVAVGSAVSVRPAELAGAVGAFGNTVVLCADLTDAPTFRALVGQVSAVRREALARREVPFQEVVQAVCDDRDPRRVPMCDAVFVAGGGTPELSLAGTSVEPLPADTVPARADLTLVVDRTAPVLAGALEYRACLFDRASAELILAQLHTLLTAALADPDRPVPDLPLDTPDRLSATARAADRRPDGQPASTPANALVHRAAADAPDAAAISWQGGTTSYADLRADAARITAALPRDLAGSPVVVRMATGPRQVAATLAVLDTGAHLICLGGGDTGDRGRTVLEDLRPACLVVDGAAGDDPLAAWYAEELDGHVVDVADLPADGAGGPAPVVPGSSDRAYVAYTSGSTGQPKGIPQSHGTLAQFVTWFAEEFRVGPGSRVAQWAAPGYDASLCEVFAALVAGATVCPVPDRIRANPEKIVDWLAAERITHFQTVPSFAREVLRVAGGAPERLGALNHLLLAGERLPGDLVNGLRTTLPAVRLVNLYGPTELILATWHEITGPVHGTAPVGRPIPGRRVVVVDAQDRACPTGVTGEIVIVSPHVTPGYLGAAGGDRARFRPLDDSGPCYRTGDLGRLRWDGALEFRGRKDFQVKFSGIRLELGDIEAALAAHESVAECAVVAVPDADRLVTRLVAYVVPQRGPDGKATGAPSDWRAALRARFGKAMPPVAFQTLIGMPRNVGGKVDRRRLPAPAATTRRTVRGPETVVERAIAEIWSELDAETTTVDDAFFSVGGHSLLIPVLLHEIHARFGVAIPLWEYFANPTVAGLAALVEPHTAAAGHDA</sequence>
<dbReference type="Pfam" id="PF00668">
    <property type="entry name" value="Condensation"/>
    <property type="match status" value="1"/>
</dbReference>
<dbReference type="Pfam" id="PF00550">
    <property type="entry name" value="PP-binding"/>
    <property type="match status" value="1"/>
</dbReference>